<dbReference type="Gene3D" id="2.40.390.10">
    <property type="entry name" value="CV3147-like"/>
    <property type="match status" value="1"/>
</dbReference>
<sequence>MKELRLKTPKDIEDLLTGCAFYGTGGGGDVAIGRQSLNSCLEAGIDIVLKDPDEMKDDETYCCVFFMGSIAPKTPETLAEMDRMGYTKRVYDPDSILMGAFRNMEEFLGKKIDGIFVAEPGGTNGACCIAAAMKMGVPILDGDPAGRAIPEATMGLPEIYGMPCLPVTCFDAWGNSSVIMHTYNDLATERLGKFISQASYGELAEASYVLSGRDMKKILVYHSLSKCYEVGKAINDAPKGGVLTSAAIASMGIAVAEGRLHSLDAYDKDGYYWGTYKIDAGDDEYKIWFKNENHILWKNDEPFASSPDLITLIDLDEGQPVLNSHIKDGLRVGIVVSPIHDKYLTEEALKVFSPRYFGFDFDYIPFDEVGK</sequence>
<dbReference type="EMBL" id="DVMO01000066">
    <property type="protein sequence ID" value="HIU27632.1"/>
    <property type="molecule type" value="Genomic_DNA"/>
</dbReference>
<proteinExistence type="predicted"/>
<accession>A0A9D1I480</accession>
<feature type="domain" description="S-Me-THD N-terminal" evidence="1">
    <location>
        <begin position="10"/>
        <end position="180"/>
    </location>
</feature>
<evidence type="ECO:0000313" key="4">
    <source>
        <dbReference type="Proteomes" id="UP000824091"/>
    </source>
</evidence>
<dbReference type="Proteomes" id="UP000824091">
    <property type="component" value="Unassembled WGS sequence"/>
</dbReference>
<dbReference type="SUPFAM" id="SSF160991">
    <property type="entry name" value="CV3147-like"/>
    <property type="match status" value="1"/>
</dbReference>
<dbReference type="InterPro" id="IPR024071">
    <property type="entry name" value="S-Me-THD_C_sf"/>
</dbReference>
<reference evidence="3" key="1">
    <citation type="submission" date="2020-10" db="EMBL/GenBank/DDBJ databases">
        <authorList>
            <person name="Gilroy R."/>
        </authorList>
    </citation>
    <scope>NUCLEOTIDE SEQUENCE</scope>
    <source>
        <strain evidence="3">11300</strain>
    </source>
</reference>
<evidence type="ECO:0000313" key="3">
    <source>
        <dbReference type="EMBL" id="HIU27632.1"/>
    </source>
</evidence>
<gene>
    <name evidence="3" type="ORF">IAD16_04585</name>
</gene>
<comment type="caution">
    <text evidence="3">The sequence shown here is derived from an EMBL/GenBank/DDBJ whole genome shotgun (WGS) entry which is preliminary data.</text>
</comment>
<feature type="domain" description="S-Me-THD-like C-terminal" evidence="2">
    <location>
        <begin position="185"/>
        <end position="365"/>
    </location>
</feature>
<dbReference type="Pfam" id="PF20906">
    <property type="entry name" value="S-Me-THD_C"/>
    <property type="match status" value="1"/>
</dbReference>
<dbReference type="InterPro" id="IPR048350">
    <property type="entry name" value="S-Me-THD-like_C"/>
</dbReference>
<reference evidence="3" key="2">
    <citation type="journal article" date="2021" name="PeerJ">
        <title>Extensive microbial diversity within the chicken gut microbiome revealed by metagenomics and culture.</title>
        <authorList>
            <person name="Gilroy R."/>
            <person name="Ravi A."/>
            <person name="Getino M."/>
            <person name="Pursley I."/>
            <person name="Horton D.L."/>
            <person name="Alikhan N.F."/>
            <person name="Baker D."/>
            <person name="Gharbi K."/>
            <person name="Hall N."/>
            <person name="Watson M."/>
            <person name="Adriaenssens E.M."/>
            <person name="Foster-Nyarko E."/>
            <person name="Jarju S."/>
            <person name="Secka A."/>
            <person name="Antonio M."/>
            <person name="Oren A."/>
            <person name="Chaudhuri R.R."/>
            <person name="La Ragione R."/>
            <person name="Hildebrand F."/>
            <person name="Pallen M.J."/>
        </authorList>
    </citation>
    <scope>NUCLEOTIDE SEQUENCE</scope>
    <source>
        <strain evidence="3">11300</strain>
    </source>
</reference>
<dbReference type="Pfam" id="PF06032">
    <property type="entry name" value="S-Me-THD_N"/>
    <property type="match status" value="1"/>
</dbReference>
<organism evidence="3 4">
    <name type="scientific">Candidatus Fimisoma avicola</name>
    <dbReference type="NCBI Taxonomy" id="2840826"/>
    <lineage>
        <taxon>Bacteria</taxon>
        <taxon>Bacillati</taxon>
        <taxon>Bacillota</taxon>
        <taxon>Clostridia</taxon>
        <taxon>Eubacteriales</taxon>
        <taxon>Candidatus Fimisoma</taxon>
    </lineage>
</organism>
<name>A0A9D1I480_9FIRM</name>
<dbReference type="AlphaFoldDB" id="A0A9D1I480"/>
<protein>
    <submittedName>
        <fullName evidence="3">DUF917 domain-containing protein</fullName>
    </submittedName>
</protein>
<dbReference type="InterPro" id="IPR010318">
    <property type="entry name" value="S-Me-THD_N"/>
</dbReference>
<dbReference type="Gene3D" id="3.40.1610.10">
    <property type="entry name" value="CV3147-like domain"/>
    <property type="match status" value="1"/>
</dbReference>
<evidence type="ECO:0000259" key="2">
    <source>
        <dbReference type="Pfam" id="PF20906"/>
    </source>
</evidence>
<evidence type="ECO:0000259" key="1">
    <source>
        <dbReference type="Pfam" id="PF06032"/>
    </source>
</evidence>
<dbReference type="InterPro" id="IPR027479">
    <property type="entry name" value="S-Me-THD_N_sf"/>
</dbReference>